<evidence type="ECO:0000313" key="1">
    <source>
        <dbReference type="EMBL" id="HHQ50354.1"/>
    </source>
</evidence>
<gene>
    <name evidence="1" type="ORF">ENM66_03275</name>
</gene>
<reference evidence="1" key="1">
    <citation type="journal article" date="2020" name="mSystems">
        <title>Genome- and Community-Level Interaction Insights into Carbon Utilization and Element Cycling Functions of Hydrothermarchaeota in Hydrothermal Sediment.</title>
        <authorList>
            <person name="Zhou Z."/>
            <person name="Liu Y."/>
            <person name="Xu W."/>
            <person name="Pan J."/>
            <person name="Luo Z.H."/>
            <person name="Li M."/>
        </authorList>
    </citation>
    <scope>NUCLEOTIDE SEQUENCE [LARGE SCALE GENOMIC DNA]</scope>
    <source>
        <strain evidence="1">SpSt-1105</strain>
    </source>
</reference>
<name>A0A7J3Z685_9CREN</name>
<dbReference type="AlphaFoldDB" id="A0A7J3Z685"/>
<proteinExistence type="predicted"/>
<protein>
    <submittedName>
        <fullName evidence="1">Uncharacterized protein</fullName>
    </submittedName>
</protein>
<accession>A0A7J3Z685</accession>
<dbReference type="EMBL" id="DRYQ01000050">
    <property type="protein sequence ID" value="HHQ50354.1"/>
    <property type="molecule type" value="Genomic_DNA"/>
</dbReference>
<comment type="caution">
    <text evidence="1">The sequence shown here is derived from an EMBL/GenBank/DDBJ whole genome shotgun (WGS) entry which is preliminary data.</text>
</comment>
<organism evidence="1">
    <name type="scientific">Ignisphaera aggregans</name>
    <dbReference type="NCBI Taxonomy" id="334771"/>
    <lineage>
        <taxon>Archaea</taxon>
        <taxon>Thermoproteota</taxon>
        <taxon>Thermoprotei</taxon>
        <taxon>Desulfurococcales</taxon>
        <taxon>Desulfurococcaceae</taxon>
        <taxon>Ignisphaera</taxon>
    </lineage>
</organism>
<sequence>MPRLPILIKLYLAYLRAVRGVIEGELLCEEARYKWFMENTIEVISTLKGLNYTLYKFRKPVEHVSVDLDVLIDRGMFPGLFKHWSAGGLRWLCGSHTLLR</sequence>